<organism evidence="2 3">
    <name type="scientific">Spongiibacter pelagi</name>
    <dbReference type="NCBI Taxonomy" id="2760804"/>
    <lineage>
        <taxon>Bacteria</taxon>
        <taxon>Pseudomonadati</taxon>
        <taxon>Pseudomonadota</taxon>
        <taxon>Gammaproteobacteria</taxon>
        <taxon>Cellvibrionales</taxon>
        <taxon>Spongiibacteraceae</taxon>
        <taxon>Spongiibacter</taxon>
    </lineage>
</organism>
<dbReference type="Proteomes" id="UP000610558">
    <property type="component" value="Unassembled WGS sequence"/>
</dbReference>
<gene>
    <name evidence="2" type="ORF">IB286_11470</name>
</gene>
<dbReference type="RefSeq" id="WP_190765664.1">
    <property type="nucleotide sequence ID" value="NZ_JACXLD010000006.1"/>
</dbReference>
<accession>A0A927C4J2</accession>
<dbReference type="AlphaFoldDB" id="A0A927C4J2"/>
<feature type="transmembrane region" description="Helical" evidence="1">
    <location>
        <begin position="50"/>
        <end position="73"/>
    </location>
</feature>
<name>A0A927C4J2_9GAMM</name>
<reference evidence="2" key="1">
    <citation type="submission" date="2020-09" db="EMBL/GenBank/DDBJ databases">
        <authorList>
            <person name="Yoon J.-W."/>
        </authorList>
    </citation>
    <scope>NUCLEOTIDE SEQUENCE</scope>
    <source>
        <strain evidence="2">KMU-158</strain>
    </source>
</reference>
<keyword evidence="1" id="KW-0812">Transmembrane</keyword>
<evidence type="ECO:0000313" key="2">
    <source>
        <dbReference type="EMBL" id="MBD2859626.1"/>
    </source>
</evidence>
<protein>
    <submittedName>
        <fullName evidence="2">Uncharacterized protein</fullName>
    </submittedName>
</protein>
<keyword evidence="3" id="KW-1185">Reference proteome</keyword>
<proteinExistence type="predicted"/>
<keyword evidence="1" id="KW-0472">Membrane</keyword>
<sequence length="79" mass="9083">MSEESQFEYLLQWWRRFKRIRTPLLAVLATALLVSSAVNTFDVPLQDILNYFLVCLFGVGVLAGAALVLVFIFKLFSRR</sequence>
<comment type="caution">
    <text evidence="2">The sequence shown here is derived from an EMBL/GenBank/DDBJ whole genome shotgun (WGS) entry which is preliminary data.</text>
</comment>
<keyword evidence="1" id="KW-1133">Transmembrane helix</keyword>
<dbReference type="EMBL" id="JACXLD010000006">
    <property type="protein sequence ID" value="MBD2859626.1"/>
    <property type="molecule type" value="Genomic_DNA"/>
</dbReference>
<evidence type="ECO:0000313" key="3">
    <source>
        <dbReference type="Proteomes" id="UP000610558"/>
    </source>
</evidence>
<evidence type="ECO:0000256" key="1">
    <source>
        <dbReference type="SAM" id="Phobius"/>
    </source>
</evidence>